<name>A0ABX8VEY1_9MYCO</name>
<dbReference type="EMBL" id="CP080333">
    <property type="protein sequence ID" value="QYL14521.1"/>
    <property type="molecule type" value="Genomic_DNA"/>
</dbReference>
<dbReference type="RefSeq" id="WP_096312865.1">
    <property type="nucleotide sequence ID" value="NZ_BAAAVX010000038.1"/>
</dbReference>
<gene>
    <name evidence="1" type="ORF">K0O64_14975</name>
</gene>
<dbReference type="PANTHER" id="PTHR33639:SF2">
    <property type="entry name" value="DUF393 DOMAIN-CONTAINING PROTEIN"/>
    <property type="match status" value="1"/>
</dbReference>
<keyword evidence="2" id="KW-1185">Reference proteome</keyword>
<accession>A0ABX8VEY1</accession>
<reference evidence="1 2" key="1">
    <citation type="submission" date="2021-07" db="EMBL/GenBank/DDBJ databases">
        <title>Whole genome sequencing of non-tuberculosis mycobacteria type-strains.</title>
        <authorList>
            <person name="Igarashi Y."/>
            <person name="Osugi A."/>
            <person name="Mitarai S."/>
        </authorList>
    </citation>
    <scope>NUCLEOTIDE SEQUENCE [LARGE SCALE GENOMIC DNA]</scope>
    <source>
        <strain evidence="1 2">JCM 16370</strain>
    </source>
</reference>
<proteinExistence type="predicted"/>
<organism evidence="1 2">
    <name type="scientific">Mycolicibacterium pallens</name>
    <dbReference type="NCBI Taxonomy" id="370524"/>
    <lineage>
        <taxon>Bacteria</taxon>
        <taxon>Bacillati</taxon>
        <taxon>Actinomycetota</taxon>
        <taxon>Actinomycetes</taxon>
        <taxon>Mycobacteriales</taxon>
        <taxon>Mycobacteriaceae</taxon>
        <taxon>Mycolicibacterium</taxon>
    </lineage>
</organism>
<dbReference type="PANTHER" id="PTHR33639">
    <property type="entry name" value="THIOL-DISULFIDE OXIDOREDUCTASE DCC"/>
    <property type="match status" value="1"/>
</dbReference>
<dbReference type="Proteomes" id="UP000825367">
    <property type="component" value="Chromosome"/>
</dbReference>
<evidence type="ECO:0000313" key="1">
    <source>
        <dbReference type="EMBL" id="QYL14521.1"/>
    </source>
</evidence>
<protein>
    <submittedName>
        <fullName evidence="1">DCC1-like thiol-disulfide oxidoreductase family protein</fullName>
    </submittedName>
</protein>
<evidence type="ECO:0000313" key="2">
    <source>
        <dbReference type="Proteomes" id="UP000825367"/>
    </source>
</evidence>
<sequence length="146" mass="16181">MTPTQTPPSAPVLLYDGVCGVCNAAVRTILRYDHRGTLGFAALDSDFARETISRHPELAGLDTAVFVRHPEEPGEAVYVRSSTLLQVAAYLGGWWRLTLAAYMIPPAVRDWLYGRFAAVRYRVGGRYDTCPIPTADVRSRFLDSAY</sequence>
<dbReference type="InterPro" id="IPR052927">
    <property type="entry name" value="DCC_oxidoreductase"/>
</dbReference>
<dbReference type="InterPro" id="IPR007263">
    <property type="entry name" value="DCC1-like"/>
</dbReference>
<dbReference type="Pfam" id="PF04134">
    <property type="entry name" value="DCC1-like"/>
    <property type="match status" value="1"/>
</dbReference>